<evidence type="ECO:0000313" key="2">
    <source>
        <dbReference type="Proteomes" id="UP001386955"/>
    </source>
</evidence>
<proteinExistence type="predicted"/>
<name>A0AAN9S2A2_PSOTE</name>
<reference evidence="1 2" key="1">
    <citation type="submission" date="2024-01" db="EMBL/GenBank/DDBJ databases">
        <title>The genomes of 5 underutilized Papilionoideae crops provide insights into root nodulation and disease resistanc.</title>
        <authorList>
            <person name="Jiang F."/>
        </authorList>
    </citation>
    <scope>NUCLEOTIDE SEQUENCE [LARGE SCALE GENOMIC DNA]</scope>
    <source>
        <strain evidence="1">DUOXIRENSHENG_FW03</strain>
        <tissue evidence="1">Leaves</tissue>
    </source>
</reference>
<keyword evidence="2" id="KW-1185">Reference proteome</keyword>
<comment type="caution">
    <text evidence="1">The sequence shown here is derived from an EMBL/GenBank/DDBJ whole genome shotgun (WGS) entry which is preliminary data.</text>
</comment>
<dbReference type="EMBL" id="JAYMYS010000006">
    <property type="protein sequence ID" value="KAK7387827.1"/>
    <property type="molecule type" value="Genomic_DNA"/>
</dbReference>
<protein>
    <submittedName>
        <fullName evidence="1">Uncharacterized protein</fullName>
    </submittedName>
</protein>
<evidence type="ECO:0000313" key="1">
    <source>
        <dbReference type="EMBL" id="KAK7387827.1"/>
    </source>
</evidence>
<accession>A0AAN9S2A2</accession>
<dbReference type="Proteomes" id="UP001386955">
    <property type="component" value="Unassembled WGS sequence"/>
</dbReference>
<sequence>MFTRRPSPRWRGDKEDVKQLSGFDMANYSSKLLNFDVRQLKWSTFITLPEKNDLFMMHFCSTSNQNGCRCYGVASKEKRAEMQATQPMPSAALWSDTLARTTSKLFALEKGRSIKSVASVKEQGVP</sequence>
<organism evidence="1 2">
    <name type="scientific">Psophocarpus tetragonolobus</name>
    <name type="common">Winged bean</name>
    <name type="synonym">Dolichos tetragonolobus</name>
    <dbReference type="NCBI Taxonomy" id="3891"/>
    <lineage>
        <taxon>Eukaryota</taxon>
        <taxon>Viridiplantae</taxon>
        <taxon>Streptophyta</taxon>
        <taxon>Embryophyta</taxon>
        <taxon>Tracheophyta</taxon>
        <taxon>Spermatophyta</taxon>
        <taxon>Magnoliopsida</taxon>
        <taxon>eudicotyledons</taxon>
        <taxon>Gunneridae</taxon>
        <taxon>Pentapetalae</taxon>
        <taxon>rosids</taxon>
        <taxon>fabids</taxon>
        <taxon>Fabales</taxon>
        <taxon>Fabaceae</taxon>
        <taxon>Papilionoideae</taxon>
        <taxon>50 kb inversion clade</taxon>
        <taxon>NPAAA clade</taxon>
        <taxon>indigoferoid/millettioid clade</taxon>
        <taxon>Phaseoleae</taxon>
        <taxon>Psophocarpus</taxon>
    </lineage>
</organism>
<dbReference type="AlphaFoldDB" id="A0AAN9S2A2"/>
<gene>
    <name evidence="1" type="ORF">VNO78_22621</name>
</gene>